<reference evidence="1 2" key="1">
    <citation type="submission" date="2019-03" db="EMBL/GenBank/DDBJ databases">
        <title>Genomic Encyclopedia of Archaeal and Bacterial Type Strains, Phase II (KMG-II): from individual species to whole genera.</title>
        <authorList>
            <person name="Goeker M."/>
        </authorList>
    </citation>
    <scope>NUCLEOTIDE SEQUENCE [LARGE SCALE GENOMIC DNA]</scope>
    <source>
        <strain evidence="1 2">DSM 26433</strain>
    </source>
</reference>
<evidence type="ECO:0000313" key="1">
    <source>
        <dbReference type="EMBL" id="TCL09151.1"/>
    </source>
</evidence>
<organism evidence="1 2">
    <name type="scientific">Shimia isoporae</name>
    <dbReference type="NCBI Taxonomy" id="647720"/>
    <lineage>
        <taxon>Bacteria</taxon>
        <taxon>Pseudomonadati</taxon>
        <taxon>Pseudomonadota</taxon>
        <taxon>Alphaproteobacteria</taxon>
        <taxon>Rhodobacterales</taxon>
        <taxon>Roseobacteraceae</taxon>
    </lineage>
</organism>
<protein>
    <submittedName>
        <fullName evidence="1">Uncharacterized protein</fullName>
    </submittedName>
</protein>
<dbReference type="RefSeq" id="WP_279432483.1">
    <property type="nucleotide sequence ID" value="NZ_SMGR01000001.1"/>
</dbReference>
<comment type="caution">
    <text evidence="1">The sequence shown here is derived from an EMBL/GenBank/DDBJ whole genome shotgun (WGS) entry which is preliminary data.</text>
</comment>
<gene>
    <name evidence="1" type="ORF">BXY66_1196</name>
</gene>
<evidence type="ECO:0000313" key="2">
    <source>
        <dbReference type="Proteomes" id="UP000295673"/>
    </source>
</evidence>
<accession>A0A4R1NN06</accession>
<dbReference type="EMBL" id="SMGR01000001">
    <property type="protein sequence ID" value="TCL09151.1"/>
    <property type="molecule type" value="Genomic_DNA"/>
</dbReference>
<sequence>MARGRKPKEEKVVPLTEAGIELYILDERVRARLDDLRPRRWR</sequence>
<name>A0A4R1NN06_9RHOB</name>
<dbReference type="AlphaFoldDB" id="A0A4R1NN06"/>
<keyword evidence="2" id="KW-1185">Reference proteome</keyword>
<proteinExistence type="predicted"/>
<dbReference type="Proteomes" id="UP000295673">
    <property type="component" value="Unassembled WGS sequence"/>
</dbReference>